<accession>A0A9P4K387</accession>
<proteinExistence type="predicted"/>
<name>A0A9P4K387_9PLEO</name>
<evidence type="ECO:0000313" key="1">
    <source>
        <dbReference type="EMBL" id="KAF2259330.1"/>
    </source>
</evidence>
<organism evidence="1 2">
    <name type="scientific">Lojkania enalia</name>
    <dbReference type="NCBI Taxonomy" id="147567"/>
    <lineage>
        <taxon>Eukaryota</taxon>
        <taxon>Fungi</taxon>
        <taxon>Dikarya</taxon>
        <taxon>Ascomycota</taxon>
        <taxon>Pezizomycotina</taxon>
        <taxon>Dothideomycetes</taxon>
        <taxon>Pleosporomycetidae</taxon>
        <taxon>Pleosporales</taxon>
        <taxon>Pleosporales incertae sedis</taxon>
        <taxon>Lojkania</taxon>
    </lineage>
</organism>
<keyword evidence="2" id="KW-1185">Reference proteome</keyword>
<protein>
    <submittedName>
        <fullName evidence="1">Uncharacterized protein</fullName>
    </submittedName>
</protein>
<gene>
    <name evidence="1" type="ORF">CC78DRAFT_592378</name>
</gene>
<reference evidence="2" key="1">
    <citation type="journal article" date="2020" name="Stud. Mycol.">
        <title>101 Dothideomycetes genomes: A test case for predicting lifestyles and emergence of pathogens.</title>
        <authorList>
            <person name="Haridas S."/>
            <person name="Albert R."/>
            <person name="Binder M."/>
            <person name="Bloem J."/>
            <person name="LaButti K."/>
            <person name="Salamov A."/>
            <person name="Andreopoulos B."/>
            <person name="Baker S."/>
            <person name="Barry K."/>
            <person name="Bills G."/>
            <person name="Bluhm B."/>
            <person name="Cannon C."/>
            <person name="Castanera R."/>
            <person name="Culley D."/>
            <person name="Daum C."/>
            <person name="Ezra D."/>
            <person name="Gonzalez J."/>
            <person name="Henrissat B."/>
            <person name="Kuo A."/>
            <person name="Liang C."/>
            <person name="Lipzen A."/>
            <person name="Lutzoni F."/>
            <person name="Magnuson J."/>
            <person name="Mondo S."/>
            <person name="Nolan M."/>
            <person name="Ohm R."/>
            <person name="Pangilinan J."/>
            <person name="Park H.-J."/>
            <person name="Ramirez L."/>
            <person name="Alfaro M."/>
            <person name="Sun H."/>
            <person name="Tritt A."/>
            <person name="Yoshinaga Y."/>
            <person name="Zwiers L.-H."/>
            <person name="Turgeon B."/>
            <person name="Goodwin S."/>
            <person name="Spatafora J."/>
            <person name="Crous P."/>
            <person name="Grigoriev I."/>
        </authorList>
    </citation>
    <scope>NUCLEOTIDE SEQUENCE [LARGE SCALE GENOMIC DNA]</scope>
    <source>
        <strain evidence="2">CBS 304.66</strain>
    </source>
</reference>
<evidence type="ECO:0000313" key="2">
    <source>
        <dbReference type="Proteomes" id="UP000800093"/>
    </source>
</evidence>
<dbReference type="OrthoDB" id="1896086at2759"/>
<dbReference type="EMBL" id="ML986712">
    <property type="protein sequence ID" value="KAF2259330.1"/>
    <property type="molecule type" value="Genomic_DNA"/>
</dbReference>
<sequence>MGIQLRVSSEVPPPPSPPLKSKALSIILQNYIDEVTNGNSAVRHIYRVSILGHSDKDAVSKVKPTEDPSMIDNLPWPGGSFLLNFDEADCEYKSGRANSGRFVAMDRIRRLRTSKMKT</sequence>
<comment type="caution">
    <text evidence="1">The sequence shown here is derived from an EMBL/GenBank/DDBJ whole genome shotgun (WGS) entry which is preliminary data.</text>
</comment>
<dbReference type="Proteomes" id="UP000800093">
    <property type="component" value="Unassembled WGS sequence"/>
</dbReference>
<dbReference type="AlphaFoldDB" id="A0A9P4K387"/>